<dbReference type="KEGG" id="rdn:HMPREF0733_10175"/>
<protein>
    <submittedName>
        <fullName evidence="1">Uncharacterized protein</fullName>
    </submittedName>
</protein>
<dbReference type="EMBL" id="CP002280">
    <property type="protein sequence ID" value="ADP39633.1"/>
    <property type="molecule type" value="Genomic_DNA"/>
</dbReference>
<gene>
    <name evidence="1" type="ordered locus">HMPREF0733_10175</name>
</gene>
<name>E3H587_ROTDC</name>
<evidence type="ECO:0000313" key="1">
    <source>
        <dbReference type="EMBL" id="ADP39633.1"/>
    </source>
</evidence>
<dbReference type="AlphaFoldDB" id="E3H587"/>
<dbReference type="HOGENOM" id="CLU_3221566_0_0_11"/>
<sequence length="44" mass="4745">MGDGTQNNASVFNSNLYACQTVINDGFTTGTRVYFQAYKPAAHA</sequence>
<organism evidence="1 2">
    <name type="scientific">Rothia dentocariosa (strain ATCC 17931 / CDC X599 / XDIA)</name>
    <dbReference type="NCBI Taxonomy" id="762948"/>
    <lineage>
        <taxon>Bacteria</taxon>
        <taxon>Bacillati</taxon>
        <taxon>Actinomycetota</taxon>
        <taxon>Actinomycetes</taxon>
        <taxon>Micrococcales</taxon>
        <taxon>Micrococcaceae</taxon>
        <taxon>Rothia</taxon>
    </lineage>
</organism>
<evidence type="ECO:0000313" key="2">
    <source>
        <dbReference type="Proteomes" id="UP000000387"/>
    </source>
</evidence>
<reference evidence="2" key="1">
    <citation type="submission" date="2010-10" db="EMBL/GenBank/DDBJ databases">
        <title>The complete genome of Rothia dentocariosa ATCC 17931.</title>
        <authorList>
            <person name="Muzny D."/>
            <person name="Qin X."/>
            <person name="Buhay C."/>
            <person name="Dugan-Rocha S."/>
            <person name="Ding Y."/>
            <person name="Chen G."/>
            <person name="Hawes A."/>
            <person name="Holder M."/>
            <person name="Jhangiani S."/>
            <person name="Johnson A."/>
            <person name="Khan Z."/>
            <person name="Li Z."/>
            <person name="Liu W."/>
            <person name="Liu X."/>
            <person name="Perez L."/>
            <person name="Shen H."/>
            <person name="Wang Q."/>
            <person name="Watt J."/>
            <person name="Xi L."/>
            <person name="Xin Y."/>
            <person name="Zhou J."/>
            <person name="Deng J."/>
            <person name="Jiang H."/>
            <person name="Liu Y."/>
            <person name="Qu J."/>
            <person name="Song X.-Z."/>
            <person name="Zhang L."/>
            <person name="Villasana D."/>
            <person name="Johnson A."/>
            <person name="Liu J."/>
            <person name="Liyanage D."/>
            <person name="Lorensuhewa L."/>
            <person name="Robinson T."/>
            <person name="Song A."/>
            <person name="Song B.-B."/>
            <person name="Dinh H."/>
            <person name="Thornton R."/>
            <person name="Coyle M."/>
            <person name="Francisco L."/>
            <person name="Jackson L."/>
            <person name="Javaid M."/>
            <person name="Korchina V."/>
            <person name="Kovar C."/>
            <person name="Mata R."/>
            <person name="Mathew T."/>
            <person name="Ngo R."/>
            <person name="Nguyen L."/>
            <person name="Nguyen N."/>
            <person name="Okwuonu G."/>
            <person name="Ongeri F."/>
            <person name="Pham C."/>
            <person name="Simmons D."/>
            <person name="Wilczek-Boney K."/>
            <person name="Hale W."/>
            <person name="Jakkamsetti A."/>
            <person name="Pham P."/>
            <person name="Ruth R."/>
            <person name="San Lucas F."/>
            <person name="Warren J."/>
            <person name="Zhang J."/>
            <person name="Zhao Z."/>
            <person name="Zhou C."/>
            <person name="Zhu D."/>
            <person name="Lee S."/>
            <person name="Bess C."/>
            <person name="Blankenburg K."/>
            <person name="Forbes L."/>
            <person name="Fu Q."/>
            <person name="Gubbala S."/>
            <person name="Hirani K."/>
            <person name="Jayaseelan J.C."/>
            <person name="Lara F."/>
            <person name="Munidasa M."/>
            <person name="Palculict T."/>
            <person name="Patil S."/>
            <person name="Pu L.-L."/>
            <person name="Saada N."/>
            <person name="Tang L."/>
            <person name="Weissenberger G."/>
            <person name="Zhu Y."/>
            <person name="Hemphill L."/>
            <person name="Shang Y."/>
            <person name="Youmans B."/>
            <person name="Ayvaz T."/>
            <person name="Ross M."/>
            <person name="Santibanez J."/>
            <person name="Aqrawi P."/>
            <person name="Gross S."/>
            <person name="Joshi V."/>
            <person name="Fowler G."/>
            <person name="Nazareth L."/>
            <person name="Reid J."/>
            <person name="Worley K."/>
            <person name="Petrosino J."/>
            <person name="Highlander S."/>
            <person name="Gibbs R."/>
        </authorList>
    </citation>
    <scope>NUCLEOTIDE SEQUENCE [LARGE SCALE GENOMIC DNA]</scope>
    <source>
        <strain evidence="2">ATCC 17931 / CDC X599 / XDIA</strain>
    </source>
</reference>
<accession>E3H587</accession>
<dbReference type="Proteomes" id="UP000000387">
    <property type="component" value="Chromosome"/>
</dbReference>
<proteinExistence type="predicted"/>